<feature type="compositionally biased region" description="Basic and acidic residues" evidence="1">
    <location>
        <begin position="420"/>
        <end position="429"/>
    </location>
</feature>
<evidence type="ECO:0000313" key="2">
    <source>
        <dbReference type="EMBL" id="PWI64561.1"/>
    </source>
</evidence>
<evidence type="ECO:0000256" key="1">
    <source>
        <dbReference type="SAM" id="MobiDB-lite"/>
    </source>
</evidence>
<sequence>MPFHADVIAGVRDQARLCEWARGCWFVALTQPSAHHKARTLSPQATAYSSTRAVASRAGPISPNKRETVDDLTGASLPMGSDVFSETHACHTLWLQATQASVAFRPIEASMAPRIPLPLCYRTPESQLQFKSRRRRALLVWLGEPGPKGSARKDKRTSTPNEVVGRWWRIQGEGARGGGTGEELETESGRVDCARGLAQPHMAGSRYRPASGKDRRPVAWRWPSPRSTSERNLACCRPRQRACHGPDARNGQPLASASSSSPCAEACYSTNVSCFQRRRSCRERCHAGRAPVETDADRKVTSDGPLADQSSASGALRRTGRTSGRWKRGQGPRRGWSRAAIGSISAIGTHAVKGLEGVVFGLTDPDAACPTVCKSTCRSDLIVAAFLDARGKADRGECSIRGLWAKITMTRPDDATSGQEPKKNLDKSEGNGAARNAAG</sequence>
<protein>
    <submittedName>
        <fullName evidence="2">Uncharacterized protein</fullName>
    </submittedName>
</protein>
<dbReference type="Proteomes" id="UP000245956">
    <property type="component" value="Unassembled WGS sequence"/>
</dbReference>
<feature type="region of interest" description="Disordered" evidence="1">
    <location>
        <begin position="201"/>
        <end position="262"/>
    </location>
</feature>
<accession>A0A2U3DQN9</accession>
<evidence type="ECO:0000313" key="3">
    <source>
        <dbReference type="Proteomes" id="UP000245956"/>
    </source>
</evidence>
<comment type="caution">
    <text evidence="2">The sequence shown here is derived from an EMBL/GenBank/DDBJ whole genome shotgun (WGS) entry which is preliminary data.</text>
</comment>
<gene>
    <name evidence="2" type="ORF">PCL_09533</name>
</gene>
<dbReference type="AlphaFoldDB" id="A0A2U3DQN9"/>
<feature type="compositionally biased region" description="Basic residues" evidence="1">
    <location>
        <begin position="318"/>
        <end position="331"/>
    </location>
</feature>
<feature type="region of interest" description="Disordered" evidence="1">
    <location>
        <begin position="410"/>
        <end position="439"/>
    </location>
</feature>
<name>A0A2U3DQN9_PURLI</name>
<reference evidence="2 3" key="1">
    <citation type="journal article" date="2016" name="Front. Microbiol.">
        <title>Genome and transcriptome sequences reveal the specific parasitism of the nematophagous Purpureocillium lilacinum 36-1.</title>
        <authorList>
            <person name="Xie J."/>
            <person name="Li S."/>
            <person name="Mo C."/>
            <person name="Xiao X."/>
            <person name="Peng D."/>
            <person name="Wang G."/>
            <person name="Xiao Y."/>
        </authorList>
    </citation>
    <scope>NUCLEOTIDE SEQUENCE [LARGE SCALE GENOMIC DNA]</scope>
    <source>
        <strain evidence="2 3">36-1</strain>
    </source>
</reference>
<feature type="region of interest" description="Disordered" evidence="1">
    <location>
        <begin position="294"/>
        <end position="337"/>
    </location>
</feature>
<organism evidence="2 3">
    <name type="scientific">Purpureocillium lilacinum</name>
    <name type="common">Paecilomyces lilacinus</name>
    <dbReference type="NCBI Taxonomy" id="33203"/>
    <lineage>
        <taxon>Eukaryota</taxon>
        <taxon>Fungi</taxon>
        <taxon>Dikarya</taxon>
        <taxon>Ascomycota</taxon>
        <taxon>Pezizomycotina</taxon>
        <taxon>Sordariomycetes</taxon>
        <taxon>Hypocreomycetidae</taxon>
        <taxon>Hypocreales</taxon>
        <taxon>Ophiocordycipitaceae</taxon>
        <taxon>Purpureocillium</taxon>
    </lineage>
</organism>
<proteinExistence type="predicted"/>
<dbReference type="EMBL" id="LCWV01000054">
    <property type="protein sequence ID" value="PWI64561.1"/>
    <property type="molecule type" value="Genomic_DNA"/>
</dbReference>